<dbReference type="FunFam" id="3.30.200.20:FF:000006">
    <property type="entry name" value="TRAF2 and NCK-interacting protein kinase isoform 4"/>
    <property type="match status" value="1"/>
</dbReference>
<accession>A0A3Q1IPR8</accession>
<sequence>MSENAPTRSLDDIDLAALRDPAGIFELVEVVGNGTYGQVYKGRHVKTGQLAAIKVMDVTEEEEEEIKAEINMLKKYSHHRNIATYYGAFVKKSPPGHDDQLWLVMEFCGAGSVTDLVKNTKGSSLKEDWIAYICREILRGLSHLHAHKVIHRDIKGQNVLLTENAEVKLVDFGVSAQLDRTVGRRNTFIGTPYWMAPEVIACDENPDSTYDYRSDIWSLGITAIEMAEGAPPLCDMHPMRALFLIPRNPPPKLKSKKWSKKFIDFIEGCLVKTYPSRPSTEQLLKHSFIRDQPTERQVRIQLKDHIDRTRKKRGEKEETEYEYSGSDEEDENRGDDRESSSILNVPGESTLRRDFQRLQQENKERSEAHKRQQAQLAAQRRDPEEHKRQLLHDRQKRIEEQKEQRRRLEEQQRKEREMVRQQEKGPHRRLDDMRREEDRRLAEREQEYKRKQLEEQRQSERLQRQLQQEHAYLVSLQQQQQEKKPQLYHYNKNLEPNNKPTWAREVEERSKLNRQGSPKICTTVSDTAIQSRSDSISQSGVAQSAQTPPMQRPVEPQGGQSKFQMAHLVPLKPYAAPVPRSQSLCDQPTKTMSAFPTQDPSLTPTPRPIHSRELVRQNSDPTSETPGPQAHQIREDRGPWIRLPDVELPPKIPQRTASIATALNTNLTSGIRHPVRASNPDLSRNDRWERGDSMSIISNLPQTGSLERHRILSVSFPPQHYFSRVEEQPRPPVKANDYSSSSESSESSEESESGEGAEEEESPTDRVKFVIDVFLHAVLCMCLLLKKTPEKRSHNGYTNLPDVVQPSHSPTDSASHSSPGKDSVYDYQSRGLVKASGKSSFTTFVDLGMYQSPGSTGDNISVSGSRFEQLKMEVRKGSMVNVNPTNTRPPNDTPEIRKYKKRFNSEILCAALWGVNLLVGTENGLKLLDRSGQGKVYPLINSRRFQQMDVLEGLNLLITISGKKNKVRVYYLAWLRNKILHNDPEVEKKQGWTTVGEMEGCVHYKVVKYERIKFLVIALKNAVEVYAWAPKPYHKFMAFKSFADLPHRPVLVDLTVEEGQRLKVIYGSCAGFHAIDVDSGNNYDIYIPVHIQSHVTPHAIVFLPSSDGMEMLLCYEDEGVYVNTYGRIIKDVVLQWGEMPTSVAHICSNQIMGWGEKAIEIRSVETGHLDGVFMHKRAQRLKFLCERNDKVFFASVRSGGSSQVYFMTLNRNCIMNW</sequence>
<feature type="compositionally biased region" description="Acidic residues" evidence="11">
    <location>
        <begin position="317"/>
        <end position="333"/>
    </location>
</feature>
<evidence type="ECO:0000256" key="1">
    <source>
        <dbReference type="ARBA" id="ARBA00008874"/>
    </source>
</evidence>
<evidence type="ECO:0000313" key="15">
    <source>
        <dbReference type="Proteomes" id="UP000265040"/>
    </source>
</evidence>
<feature type="compositionally biased region" description="Basic and acidic residues" evidence="11">
    <location>
        <begin position="379"/>
        <end position="443"/>
    </location>
</feature>
<dbReference type="GeneTree" id="ENSGT00950000183196"/>
<feature type="compositionally biased region" description="Acidic residues" evidence="11">
    <location>
        <begin position="746"/>
        <end position="762"/>
    </location>
</feature>
<dbReference type="Pfam" id="PF00780">
    <property type="entry name" value="CNH"/>
    <property type="match status" value="1"/>
</dbReference>
<dbReference type="PROSITE" id="PS00107">
    <property type="entry name" value="PROTEIN_KINASE_ATP"/>
    <property type="match status" value="1"/>
</dbReference>
<reference evidence="14" key="2">
    <citation type="submission" date="2025-08" db="UniProtKB">
        <authorList>
            <consortium name="Ensembl"/>
        </authorList>
    </citation>
    <scope>IDENTIFICATION</scope>
</reference>
<dbReference type="Pfam" id="PF00069">
    <property type="entry name" value="Pkinase"/>
    <property type="match status" value="1"/>
</dbReference>
<dbReference type="PROSITE" id="PS00108">
    <property type="entry name" value="PROTEIN_KINASE_ST"/>
    <property type="match status" value="1"/>
</dbReference>
<dbReference type="Gene3D" id="3.30.200.20">
    <property type="entry name" value="Phosphorylase Kinase, domain 1"/>
    <property type="match status" value="1"/>
</dbReference>
<feature type="compositionally biased region" description="Low complexity" evidence="11">
    <location>
        <begin position="806"/>
        <end position="818"/>
    </location>
</feature>
<evidence type="ECO:0000256" key="8">
    <source>
        <dbReference type="ARBA" id="ARBA00047899"/>
    </source>
</evidence>
<evidence type="ECO:0000313" key="14">
    <source>
        <dbReference type="Ensembl" id="ENSATEP00000021239.3"/>
    </source>
</evidence>
<dbReference type="InterPro" id="IPR051700">
    <property type="entry name" value="STE20_Ser-Thr_kinase"/>
</dbReference>
<feature type="domain" description="Protein kinase" evidence="12">
    <location>
        <begin position="25"/>
        <end position="289"/>
    </location>
</feature>
<dbReference type="SUPFAM" id="SSF56112">
    <property type="entry name" value="Protein kinase-like (PK-like)"/>
    <property type="match status" value="1"/>
</dbReference>
<keyword evidence="7 10" id="KW-0067">ATP-binding</keyword>
<dbReference type="InterPro" id="IPR011009">
    <property type="entry name" value="Kinase-like_dom_sf"/>
</dbReference>
<evidence type="ECO:0000256" key="7">
    <source>
        <dbReference type="ARBA" id="ARBA00022840"/>
    </source>
</evidence>
<dbReference type="Gene3D" id="1.10.510.10">
    <property type="entry name" value="Transferase(Phosphotransferase) domain 1"/>
    <property type="match status" value="1"/>
</dbReference>
<evidence type="ECO:0000259" key="13">
    <source>
        <dbReference type="PROSITE" id="PS50219"/>
    </source>
</evidence>
<dbReference type="CDD" id="cd06636">
    <property type="entry name" value="STKc_MAP4K4_6_N"/>
    <property type="match status" value="1"/>
</dbReference>
<feature type="region of interest" description="Disordered" evidence="11">
    <location>
        <begin position="722"/>
        <end position="763"/>
    </location>
</feature>
<keyword evidence="3" id="KW-0723">Serine/threonine-protein kinase</keyword>
<dbReference type="SMART" id="SM00220">
    <property type="entry name" value="S_TKc"/>
    <property type="match status" value="1"/>
</dbReference>
<evidence type="ECO:0000259" key="12">
    <source>
        <dbReference type="PROSITE" id="PS50011"/>
    </source>
</evidence>
<feature type="region of interest" description="Disordered" evidence="11">
    <location>
        <begin position="526"/>
        <end position="560"/>
    </location>
</feature>
<comment type="catalytic activity">
    <reaction evidence="8">
        <text>L-threonyl-[protein] + ATP = O-phospho-L-threonyl-[protein] + ADP + H(+)</text>
        <dbReference type="Rhea" id="RHEA:46608"/>
        <dbReference type="Rhea" id="RHEA-COMP:11060"/>
        <dbReference type="Rhea" id="RHEA-COMP:11605"/>
        <dbReference type="ChEBI" id="CHEBI:15378"/>
        <dbReference type="ChEBI" id="CHEBI:30013"/>
        <dbReference type="ChEBI" id="CHEBI:30616"/>
        <dbReference type="ChEBI" id="CHEBI:61977"/>
        <dbReference type="ChEBI" id="CHEBI:456216"/>
        <dbReference type="EC" id="2.7.11.1"/>
    </reaction>
</comment>
<dbReference type="GO" id="GO:0005829">
    <property type="term" value="C:cytosol"/>
    <property type="evidence" value="ECO:0007669"/>
    <property type="project" value="TreeGrafter"/>
</dbReference>
<evidence type="ECO:0000256" key="5">
    <source>
        <dbReference type="ARBA" id="ARBA00022741"/>
    </source>
</evidence>
<comment type="similarity">
    <text evidence="1">Belongs to the protein kinase superfamily. STE Ser/Thr protein kinase family. STE20 subfamily.</text>
</comment>
<proteinExistence type="inferred from homology"/>
<dbReference type="InterPro" id="IPR000719">
    <property type="entry name" value="Prot_kinase_dom"/>
</dbReference>
<dbReference type="PROSITE" id="PS50219">
    <property type="entry name" value="CNH"/>
    <property type="match status" value="1"/>
</dbReference>
<feature type="compositionally biased region" description="Polar residues" evidence="11">
    <location>
        <begin position="616"/>
        <end position="626"/>
    </location>
</feature>
<evidence type="ECO:0000256" key="2">
    <source>
        <dbReference type="ARBA" id="ARBA00012513"/>
    </source>
</evidence>
<keyword evidence="4" id="KW-0808">Transferase</keyword>
<dbReference type="PANTHER" id="PTHR47096:SF1">
    <property type="entry name" value="MISSHAPEN LIKE KINASE 1"/>
    <property type="match status" value="1"/>
</dbReference>
<evidence type="ECO:0000256" key="11">
    <source>
        <dbReference type="SAM" id="MobiDB-lite"/>
    </source>
</evidence>
<dbReference type="PANTHER" id="PTHR47096">
    <property type="entry name" value="MISSHAPEN LIKE KINASE 1"/>
    <property type="match status" value="1"/>
</dbReference>
<dbReference type="AlphaFoldDB" id="A0A3Q1IPR8"/>
<evidence type="ECO:0000256" key="3">
    <source>
        <dbReference type="ARBA" id="ARBA00022527"/>
    </source>
</evidence>
<dbReference type="SMART" id="SM00036">
    <property type="entry name" value="CNH"/>
    <property type="match status" value="1"/>
</dbReference>
<reference evidence="14" key="3">
    <citation type="submission" date="2025-09" db="UniProtKB">
        <authorList>
            <consortium name="Ensembl"/>
        </authorList>
    </citation>
    <scope>IDENTIFICATION</scope>
</reference>
<feature type="domain" description="CNH" evidence="13">
    <location>
        <begin position="904"/>
        <end position="1191"/>
    </location>
</feature>
<keyword evidence="15" id="KW-1185">Reference proteome</keyword>
<evidence type="ECO:0000256" key="9">
    <source>
        <dbReference type="ARBA" id="ARBA00048679"/>
    </source>
</evidence>
<dbReference type="InterPro" id="IPR008271">
    <property type="entry name" value="Ser/Thr_kinase_AS"/>
</dbReference>
<evidence type="ECO:0000256" key="10">
    <source>
        <dbReference type="PROSITE-ProRule" id="PRU10141"/>
    </source>
</evidence>
<feature type="region of interest" description="Disordered" evidence="11">
    <location>
        <begin position="579"/>
        <end position="638"/>
    </location>
</feature>
<dbReference type="Ensembl" id="ENSATET00000021598.3">
    <property type="protein sequence ID" value="ENSATEP00000021239.3"/>
    <property type="gene ID" value="ENSATEG00000014608.3"/>
</dbReference>
<evidence type="ECO:0000256" key="6">
    <source>
        <dbReference type="ARBA" id="ARBA00022777"/>
    </source>
</evidence>
<keyword evidence="5 10" id="KW-0547">Nucleotide-binding</keyword>
<dbReference type="InterPro" id="IPR001180">
    <property type="entry name" value="CNH_dom"/>
</dbReference>
<evidence type="ECO:0000256" key="4">
    <source>
        <dbReference type="ARBA" id="ARBA00022679"/>
    </source>
</evidence>
<dbReference type="EC" id="2.7.11.1" evidence="2"/>
<feature type="compositionally biased region" description="Basic and acidic residues" evidence="11">
    <location>
        <begin position="350"/>
        <end position="370"/>
    </location>
</feature>
<gene>
    <name evidence="14" type="primary">MINK1</name>
</gene>
<dbReference type="InterPro" id="IPR017441">
    <property type="entry name" value="Protein_kinase_ATP_BS"/>
</dbReference>
<keyword evidence="6" id="KW-0418">Kinase</keyword>
<dbReference type="PROSITE" id="PS50011">
    <property type="entry name" value="PROTEIN_KINASE_DOM"/>
    <property type="match status" value="1"/>
</dbReference>
<reference evidence="14" key="1">
    <citation type="submission" date="2021-04" db="EMBL/GenBank/DDBJ databases">
        <authorList>
            <consortium name="Wellcome Sanger Institute Data Sharing"/>
        </authorList>
    </citation>
    <scope>NUCLEOTIDE SEQUENCE [LARGE SCALE GENOMIC DNA]</scope>
</reference>
<comment type="catalytic activity">
    <reaction evidence="9">
        <text>L-seryl-[protein] + ATP = O-phospho-L-seryl-[protein] + ADP + H(+)</text>
        <dbReference type="Rhea" id="RHEA:17989"/>
        <dbReference type="Rhea" id="RHEA-COMP:9863"/>
        <dbReference type="Rhea" id="RHEA-COMP:11604"/>
        <dbReference type="ChEBI" id="CHEBI:15378"/>
        <dbReference type="ChEBI" id="CHEBI:29999"/>
        <dbReference type="ChEBI" id="CHEBI:30616"/>
        <dbReference type="ChEBI" id="CHEBI:83421"/>
        <dbReference type="ChEBI" id="CHEBI:456216"/>
        <dbReference type="EC" id="2.7.11.1"/>
    </reaction>
</comment>
<feature type="region of interest" description="Disordered" evidence="11">
    <location>
        <begin position="295"/>
        <end position="443"/>
    </location>
</feature>
<dbReference type="FunFam" id="1.10.510.10:FF:000003">
    <property type="entry name" value="TRAF2 and NCK-interacting protein kinase isoform 4"/>
    <property type="match status" value="1"/>
</dbReference>
<dbReference type="GO" id="GO:0004674">
    <property type="term" value="F:protein serine/threonine kinase activity"/>
    <property type="evidence" value="ECO:0007669"/>
    <property type="project" value="UniProtKB-KW"/>
</dbReference>
<feature type="compositionally biased region" description="Basic and acidic residues" evidence="11">
    <location>
        <begin position="295"/>
        <end position="307"/>
    </location>
</feature>
<dbReference type="Proteomes" id="UP000265040">
    <property type="component" value="Chromosome 14"/>
</dbReference>
<feature type="compositionally biased region" description="Polar residues" evidence="11">
    <location>
        <begin position="526"/>
        <end position="549"/>
    </location>
</feature>
<organism evidence="14 15">
    <name type="scientific">Anabas testudineus</name>
    <name type="common">Climbing perch</name>
    <name type="synonym">Anthias testudineus</name>
    <dbReference type="NCBI Taxonomy" id="64144"/>
    <lineage>
        <taxon>Eukaryota</taxon>
        <taxon>Metazoa</taxon>
        <taxon>Chordata</taxon>
        <taxon>Craniata</taxon>
        <taxon>Vertebrata</taxon>
        <taxon>Euteleostomi</taxon>
        <taxon>Actinopterygii</taxon>
        <taxon>Neopterygii</taxon>
        <taxon>Teleostei</taxon>
        <taxon>Neoteleostei</taxon>
        <taxon>Acanthomorphata</taxon>
        <taxon>Anabantaria</taxon>
        <taxon>Anabantiformes</taxon>
        <taxon>Anabantoidei</taxon>
        <taxon>Anabantidae</taxon>
        <taxon>Anabas</taxon>
    </lineage>
</organism>
<dbReference type="GO" id="GO:0005524">
    <property type="term" value="F:ATP binding"/>
    <property type="evidence" value="ECO:0007669"/>
    <property type="project" value="UniProtKB-UniRule"/>
</dbReference>
<feature type="region of interest" description="Disordered" evidence="11">
    <location>
        <begin position="791"/>
        <end position="824"/>
    </location>
</feature>
<name>A0A3Q1IPR8_ANATE</name>
<feature type="compositionally biased region" description="Polar residues" evidence="11">
    <location>
        <begin position="580"/>
        <end position="604"/>
    </location>
</feature>
<protein>
    <recommendedName>
        <fullName evidence="2">non-specific serine/threonine protein kinase</fullName>
        <ecNumber evidence="2">2.7.11.1</ecNumber>
    </recommendedName>
</protein>
<feature type="binding site" evidence="10">
    <location>
        <position position="54"/>
    </location>
    <ligand>
        <name>ATP</name>
        <dbReference type="ChEBI" id="CHEBI:30616"/>
    </ligand>
</feature>